<proteinExistence type="predicted"/>
<gene>
    <name evidence="1" type="ORF">DQX05_16275</name>
</gene>
<protein>
    <submittedName>
        <fullName evidence="1">Uncharacterized protein</fullName>
    </submittedName>
</protein>
<name>A0A3A3GXH5_PANTH</name>
<comment type="caution">
    <text evidence="1">The sequence shown here is derived from an EMBL/GenBank/DDBJ whole genome shotgun (WGS) entry which is preliminary data.</text>
</comment>
<dbReference type="AlphaFoldDB" id="A0A3A3GXH5"/>
<dbReference type="EMBL" id="QYZD01000014">
    <property type="protein sequence ID" value="RJG22787.1"/>
    <property type="molecule type" value="Genomic_DNA"/>
</dbReference>
<accession>A0A3A3GXH5</accession>
<dbReference type="Proteomes" id="UP000266177">
    <property type="component" value="Unassembled WGS sequence"/>
</dbReference>
<sequence length="146" mass="16331">MNMLSFPVHGSKHDVLGEHRAMETRFTISANARIDATTKTWTSDHWEGFTGSVVVLLTDASGNILHATDTHTYDVNGVYIGDPSREDIWNETIPEDALQNMAGYAVWQTDTPNIMITPDAFKEWAEAIAPITKAFVSQEELVRSRH</sequence>
<evidence type="ECO:0000313" key="1">
    <source>
        <dbReference type="EMBL" id="RJG22787.1"/>
    </source>
</evidence>
<organism evidence="1 2">
    <name type="scientific">Paenibacillus thiaminolyticus</name>
    <name type="common">Bacillus thiaminolyticus</name>
    <dbReference type="NCBI Taxonomy" id="49283"/>
    <lineage>
        <taxon>Bacteria</taxon>
        <taxon>Bacillati</taxon>
        <taxon>Bacillota</taxon>
        <taxon>Bacilli</taxon>
        <taxon>Bacillales</taxon>
        <taxon>Paenibacillaceae</taxon>
        <taxon>Paenibacillus</taxon>
    </lineage>
</organism>
<evidence type="ECO:0000313" key="2">
    <source>
        <dbReference type="Proteomes" id="UP000266177"/>
    </source>
</evidence>
<reference evidence="1 2" key="1">
    <citation type="submission" date="2018-09" db="EMBL/GenBank/DDBJ databases">
        <title>Paenibacillus SK2017-BO5.</title>
        <authorList>
            <person name="Piskunova J.V."/>
            <person name="Dubiley S.A."/>
            <person name="Severinov K.V."/>
        </authorList>
    </citation>
    <scope>NUCLEOTIDE SEQUENCE [LARGE SCALE GENOMIC DNA]</scope>
    <source>
        <strain evidence="1 2">BO5</strain>
    </source>
</reference>